<dbReference type="EMBL" id="KQ435813">
    <property type="protein sequence ID" value="KOX72699.1"/>
    <property type="molecule type" value="Genomic_DNA"/>
</dbReference>
<evidence type="ECO:0000313" key="1">
    <source>
        <dbReference type="EMBL" id="KOX72699.1"/>
    </source>
</evidence>
<keyword evidence="2" id="KW-1185">Reference proteome</keyword>
<organism evidence="1 2">
    <name type="scientific">Melipona quadrifasciata</name>
    <dbReference type="NCBI Taxonomy" id="166423"/>
    <lineage>
        <taxon>Eukaryota</taxon>
        <taxon>Metazoa</taxon>
        <taxon>Ecdysozoa</taxon>
        <taxon>Arthropoda</taxon>
        <taxon>Hexapoda</taxon>
        <taxon>Insecta</taxon>
        <taxon>Pterygota</taxon>
        <taxon>Neoptera</taxon>
        <taxon>Endopterygota</taxon>
        <taxon>Hymenoptera</taxon>
        <taxon>Apocrita</taxon>
        <taxon>Aculeata</taxon>
        <taxon>Apoidea</taxon>
        <taxon>Anthophila</taxon>
        <taxon>Apidae</taxon>
        <taxon>Melipona</taxon>
    </lineage>
</organism>
<accession>A0A0M8ZZG3</accession>
<gene>
    <name evidence="1" type="ORF">WN51_01264</name>
</gene>
<dbReference type="AlphaFoldDB" id="A0A0M8ZZG3"/>
<sequence length="173" mass="19313">MGRGCAYIENQNWILARLRRSVKSSGTQRMKTLFGNICKSSVSNLKLIEGFEVIKRFSRVSAQIGSQTTFVMGDASNVQVTWAKNPKPESQGQRRLGIRAGYPGIPVCSKLHHLINPIHSNSPSHQGAWKRQCQEKGNTPFEITQKYCLRLPSIVVLLEVFNSADTELVVRSA</sequence>
<evidence type="ECO:0000313" key="2">
    <source>
        <dbReference type="Proteomes" id="UP000053105"/>
    </source>
</evidence>
<dbReference type="Proteomes" id="UP000053105">
    <property type="component" value="Unassembled WGS sequence"/>
</dbReference>
<name>A0A0M8ZZG3_9HYME</name>
<proteinExistence type="predicted"/>
<reference evidence="1 2" key="1">
    <citation type="submission" date="2015-07" db="EMBL/GenBank/DDBJ databases">
        <title>The genome of Melipona quadrifasciata.</title>
        <authorList>
            <person name="Pan H."/>
            <person name="Kapheim K."/>
        </authorList>
    </citation>
    <scope>NUCLEOTIDE SEQUENCE [LARGE SCALE GENOMIC DNA]</scope>
    <source>
        <strain evidence="1">0111107301</strain>
        <tissue evidence="1">Whole body</tissue>
    </source>
</reference>
<protein>
    <submittedName>
        <fullName evidence="1">Uncharacterized protein</fullName>
    </submittedName>
</protein>